<dbReference type="PANTHER" id="PTHR47969:SF25">
    <property type="entry name" value="KINESIN MOTOR DOMAIN-CONTAINING PROTEIN"/>
    <property type="match status" value="1"/>
</dbReference>
<dbReference type="InterPro" id="IPR027640">
    <property type="entry name" value="Kinesin-like_fam"/>
</dbReference>
<protein>
    <submittedName>
        <fullName evidence="6">Kinesin KIF27</fullName>
    </submittedName>
</protein>
<dbReference type="GO" id="GO:0005875">
    <property type="term" value="C:microtubule associated complex"/>
    <property type="evidence" value="ECO:0007669"/>
    <property type="project" value="TreeGrafter"/>
</dbReference>
<dbReference type="AlphaFoldDB" id="A0A6S7LRW3"/>
<dbReference type="InterPro" id="IPR036961">
    <property type="entry name" value="Kinesin_motor_dom_sf"/>
</dbReference>
<keyword evidence="3" id="KW-0067">ATP-binding</keyword>
<dbReference type="GO" id="GO:0005524">
    <property type="term" value="F:ATP binding"/>
    <property type="evidence" value="ECO:0007669"/>
    <property type="project" value="UniProtKB-KW"/>
</dbReference>
<organism evidence="6 7">
    <name type="scientific">Paramuricea clavata</name>
    <name type="common">Red gorgonian</name>
    <name type="synonym">Violescent sea-whip</name>
    <dbReference type="NCBI Taxonomy" id="317549"/>
    <lineage>
        <taxon>Eukaryota</taxon>
        <taxon>Metazoa</taxon>
        <taxon>Cnidaria</taxon>
        <taxon>Anthozoa</taxon>
        <taxon>Octocorallia</taxon>
        <taxon>Malacalcyonacea</taxon>
        <taxon>Plexauridae</taxon>
        <taxon>Paramuricea</taxon>
    </lineage>
</organism>
<comment type="similarity">
    <text evidence="5">Belongs to the TRAFAC class myosin-kinesin ATPase superfamily. Kinesin family.</text>
</comment>
<dbReference type="PANTHER" id="PTHR47969">
    <property type="entry name" value="CHROMOSOME-ASSOCIATED KINESIN KIF4A-RELATED"/>
    <property type="match status" value="1"/>
</dbReference>
<keyword evidence="2" id="KW-0547">Nucleotide-binding</keyword>
<dbReference type="Pfam" id="PF00225">
    <property type="entry name" value="Kinesin"/>
    <property type="match status" value="1"/>
</dbReference>
<dbReference type="SUPFAM" id="SSF52540">
    <property type="entry name" value="P-loop containing nucleoside triphosphate hydrolases"/>
    <property type="match status" value="1"/>
</dbReference>
<comment type="subcellular location">
    <subcellularLocation>
        <location evidence="1">Cytoplasm</location>
        <location evidence="1">Cytoskeleton</location>
    </subcellularLocation>
</comment>
<evidence type="ECO:0000256" key="5">
    <source>
        <dbReference type="PROSITE-ProRule" id="PRU00283"/>
    </source>
</evidence>
<keyword evidence="4" id="KW-0206">Cytoskeleton</keyword>
<accession>A0A6S7LRW3</accession>
<evidence type="ECO:0000256" key="3">
    <source>
        <dbReference type="ARBA" id="ARBA00022840"/>
    </source>
</evidence>
<evidence type="ECO:0000256" key="1">
    <source>
        <dbReference type="ARBA" id="ARBA00004245"/>
    </source>
</evidence>
<keyword evidence="4" id="KW-0963">Cytoplasm</keyword>
<comment type="caution">
    <text evidence="5">Lacks conserved residue(s) required for the propagation of feature annotation.</text>
</comment>
<dbReference type="PROSITE" id="PS50067">
    <property type="entry name" value="KINESIN_MOTOR_2"/>
    <property type="match status" value="1"/>
</dbReference>
<evidence type="ECO:0000256" key="2">
    <source>
        <dbReference type="ARBA" id="ARBA00022741"/>
    </source>
</evidence>
<evidence type="ECO:0000313" key="7">
    <source>
        <dbReference type="Proteomes" id="UP001152795"/>
    </source>
</evidence>
<evidence type="ECO:0000256" key="4">
    <source>
        <dbReference type="ARBA" id="ARBA00023212"/>
    </source>
</evidence>
<reference evidence="6" key="1">
    <citation type="submission" date="2020-04" db="EMBL/GenBank/DDBJ databases">
        <authorList>
            <person name="Alioto T."/>
            <person name="Alioto T."/>
            <person name="Gomez Garrido J."/>
        </authorList>
    </citation>
    <scope>NUCLEOTIDE SEQUENCE</scope>
    <source>
        <strain evidence="6">A484AB</strain>
    </source>
</reference>
<comment type="caution">
    <text evidence="6">The sequence shown here is derived from an EMBL/GenBank/DDBJ whole genome shotgun (WGS) entry which is preliminary data.</text>
</comment>
<dbReference type="GO" id="GO:0003777">
    <property type="term" value="F:microtubule motor activity"/>
    <property type="evidence" value="ECO:0007669"/>
    <property type="project" value="InterPro"/>
</dbReference>
<name>A0A6S7LRW3_PARCT</name>
<sequence>MITYLIIFQGSGKTYTIGSSNTSELLDDEYGVIPRALEQIFHVIQEHKDKIHFVVSASYIEIYMEEVRDLLDLETSTKDIHIREDEHGNTVITGATEQVVETADEALSCLDAGAAGRHVGSTNMNEHSSRSHAIFTLYIEQHTIQAEEKENEDNPVTAGTFVEQKYIHSDRRSPDLFACEMHVLAM</sequence>
<dbReference type="GO" id="GO:0051231">
    <property type="term" value="P:spindle elongation"/>
    <property type="evidence" value="ECO:0007669"/>
    <property type="project" value="TreeGrafter"/>
</dbReference>
<dbReference type="Proteomes" id="UP001152795">
    <property type="component" value="Unassembled WGS sequence"/>
</dbReference>
<feature type="non-terminal residue" evidence="6">
    <location>
        <position position="1"/>
    </location>
</feature>
<dbReference type="Gene3D" id="3.40.850.10">
    <property type="entry name" value="Kinesin motor domain"/>
    <property type="match status" value="1"/>
</dbReference>
<gene>
    <name evidence="6" type="ORF">PACLA_8A081127</name>
</gene>
<dbReference type="InterPro" id="IPR001752">
    <property type="entry name" value="Kinesin_motor_dom"/>
</dbReference>
<proteinExistence type="inferred from homology"/>
<dbReference type="SMART" id="SM00129">
    <property type="entry name" value="KISc"/>
    <property type="match status" value="1"/>
</dbReference>
<dbReference type="GO" id="GO:0007018">
    <property type="term" value="P:microtubule-based movement"/>
    <property type="evidence" value="ECO:0007669"/>
    <property type="project" value="InterPro"/>
</dbReference>
<evidence type="ECO:0000313" key="6">
    <source>
        <dbReference type="EMBL" id="CAB4042382.1"/>
    </source>
</evidence>
<dbReference type="OrthoDB" id="3176171at2759"/>
<dbReference type="GO" id="GO:0008017">
    <property type="term" value="F:microtubule binding"/>
    <property type="evidence" value="ECO:0007669"/>
    <property type="project" value="InterPro"/>
</dbReference>
<keyword evidence="7" id="KW-1185">Reference proteome</keyword>
<dbReference type="EMBL" id="CACRXK020030008">
    <property type="protein sequence ID" value="CAB4042382.1"/>
    <property type="molecule type" value="Genomic_DNA"/>
</dbReference>
<dbReference type="InterPro" id="IPR027417">
    <property type="entry name" value="P-loop_NTPase"/>
</dbReference>
<dbReference type="GO" id="GO:0007052">
    <property type="term" value="P:mitotic spindle organization"/>
    <property type="evidence" value="ECO:0007669"/>
    <property type="project" value="TreeGrafter"/>
</dbReference>